<sequence length="144" mass="15586">MSTSSIFCKQPTTRCQRLSSFYENKLGRSGSASPDEFCEECSLKSVNYAEKRDKMIFKKLVPLFGVCCFVVIVQCSDEGSNSDRVDRLGAPLGPNEQIGDQSNANGVMPFSICSCGWGACVPAPGYTGSWTCGDNYAYHCCGGK</sequence>
<protein>
    <submittedName>
        <fullName evidence="2">Uncharacterized protein</fullName>
    </submittedName>
</protein>
<dbReference type="WBParaSite" id="MBELARI_LOCUS21125">
    <property type="protein sequence ID" value="MBELARI_LOCUS21125"/>
    <property type="gene ID" value="MBELARI_LOCUS21125"/>
</dbReference>
<dbReference type="AlphaFoldDB" id="A0AAF3F3M4"/>
<dbReference type="Proteomes" id="UP000887575">
    <property type="component" value="Unassembled WGS sequence"/>
</dbReference>
<keyword evidence="1" id="KW-1185">Reference proteome</keyword>
<evidence type="ECO:0000313" key="1">
    <source>
        <dbReference type="Proteomes" id="UP000887575"/>
    </source>
</evidence>
<name>A0AAF3F3M4_9BILA</name>
<reference evidence="2" key="1">
    <citation type="submission" date="2024-02" db="UniProtKB">
        <authorList>
            <consortium name="WormBaseParasite"/>
        </authorList>
    </citation>
    <scope>IDENTIFICATION</scope>
</reference>
<evidence type="ECO:0000313" key="2">
    <source>
        <dbReference type="WBParaSite" id="MBELARI_LOCUS21125"/>
    </source>
</evidence>
<organism evidence="1 2">
    <name type="scientific">Mesorhabditis belari</name>
    <dbReference type="NCBI Taxonomy" id="2138241"/>
    <lineage>
        <taxon>Eukaryota</taxon>
        <taxon>Metazoa</taxon>
        <taxon>Ecdysozoa</taxon>
        <taxon>Nematoda</taxon>
        <taxon>Chromadorea</taxon>
        <taxon>Rhabditida</taxon>
        <taxon>Rhabditina</taxon>
        <taxon>Rhabditomorpha</taxon>
        <taxon>Rhabditoidea</taxon>
        <taxon>Rhabditidae</taxon>
        <taxon>Mesorhabditinae</taxon>
        <taxon>Mesorhabditis</taxon>
    </lineage>
</organism>
<proteinExistence type="predicted"/>
<accession>A0AAF3F3M4</accession>